<dbReference type="Proteomes" id="UP000197596">
    <property type="component" value="Unassembled WGS sequence"/>
</dbReference>
<protein>
    <submittedName>
        <fullName evidence="3">NIPSNAP family protein</fullName>
    </submittedName>
</protein>
<dbReference type="InterPro" id="IPR011008">
    <property type="entry name" value="Dimeric_a/b-barrel"/>
</dbReference>
<dbReference type="InterPro" id="IPR012577">
    <property type="entry name" value="NIPSNAP"/>
</dbReference>
<dbReference type="Gene3D" id="3.30.70.100">
    <property type="match status" value="1"/>
</dbReference>
<accession>A0A246WRQ9</accession>
<dbReference type="AlphaFoldDB" id="A0A246WRQ9"/>
<evidence type="ECO:0000256" key="1">
    <source>
        <dbReference type="ARBA" id="ARBA00005291"/>
    </source>
</evidence>
<feature type="domain" description="NIPSNAP" evidence="2">
    <location>
        <begin position="4"/>
        <end position="104"/>
    </location>
</feature>
<dbReference type="PANTHER" id="PTHR21017">
    <property type="entry name" value="NIPSNAP-RELATED"/>
    <property type="match status" value="1"/>
</dbReference>
<reference evidence="3 4" key="1">
    <citation type="submission" date="2017-06" db="EMBL/GenBank/DDBJ databases">
        <title>Herbaspirillum phytohormonus sp. nov., isolated from the root nodule of Robinia pseudoacacia in lead-zinc mine.</title>
        <authorList>
            <person name="Fan M."/>
            <person name="Lin Y."/>
        </authorList>
    </citation>
    <scope>NUCLEOTIDE SEQUENCE [LARGE SCALE GENOMIC DNA]</scope>
    <source>
        <strain evidence="3 4">HZ10</strain>
    </source>
</reference>
<dbReference type="PANTHER" id="PTHR21017:SF17">
    <property type="entry name" value="PROTEIN NIPSNAP"/>
    <property type="match status" value="1"/>
</dbReference>
<dbReference type="SUPFAM" id="SSF54909">
    <property type="entry name" value="Dimeric alpha+beta barrel"/>
    <property type="match status" value="1"/>
</dbReference>
<sequence length="108" mass="12392">MLLDVRTYTARPGTLKKHLELYEKNGFDIQRRHLGEPLAYLVAESGRLNCYTHIWVYRDAADREARRAALQADPEWSAYLKLSGDAGYLVSQENQLMTPAKFAPLRLP</sequence>
<comment type="similarity">
    <text evidence="1">Belongs to the NipSnap family.</text>
</comment>
<organism evidence="3 4">
    <name type="scientific">Herbaspirillum robiniae</name>
    <dbReference type="NCBI Taxonomy" id="2014887"/>
    <lineage>
        <taxon>Bacteria</taxon>
        <taxon>Pseudomonadati</taxon>
        <taxon>Pseudomonadota</taxon>
        <taxon>Betaproteobacteria</taxon>
        <taxon>Burkholderiales</taxon>
        <taxon>Oxalobacteraceae</taxon>
        <taxon>Herbaspirillum</taxon>
    </lineage>
</organism>
<evidence type="ECO:0000313" key="3">
    <source>
        <dbReference type="EMBL" id="OWY29101.1"/>
    </source>
</evidence>
<dbReference type="EMBL" id="NJGU01000005">
    <property type="protein sequence ID" value="OWY29101.1"/>
    <property type="molecule type" value="Genomic_DNA"/>
</dbReference>
<proteinExistence type="inferred from homology"/>
<evidence type="ECO:0000259" key="2">
    <source>
        <dbReference type="Pfam" id="PF07978"/>
    </source>
</evidence>
<dbReference type="Pfam" id="PF07978">
    <property type="entry name" value="NIPSNAP"/>
    <property type="match status" value="1"/>
</dbReference>
<comment type="caution">
    <text evidence="3">The sequence shown here is derived from an EMBL/GenBank/DDBJ whole genome shotgun (WGS) entry which is preliminary data.</text>
</comment>
<evidence type="ECO:0000313" key="4">
    <source>
        <dbReference type="Proteomes" id="UP000197596"/>
    </source>
</evidence>
<dbReference type="RefSeq" id="WP_088750792.1">
    <property type="nucleotide sequence ID" value="NZ_NJGU01000005.1"/>
</dbReference>
<dbReference type="InterPro" id="IPR051557">
    <property type="entry name" value="NipSnap_domain"/>
</dbReference>
<gene>
    <name evidence="3" type="ORF">CEJ42_09510</name>
</gene>
<name>A0A246WRQ9_9BURK</name>